<sequence>HDVNITISKDSAFNENADKVIRWASVVILFITMVSLGCTMEISKIKNYLIKPKGVAIAVGAQYGIMPLTAFCFAKLFQLSPMESLSALICGCCPGGNLSNIFALALEGDMNLSIVMTACSTALGLGMMPLLLYLYSQGISNLAEYVPFTNITIAMIMNLVPCGIGILINYRVPQYSKIITQVCANSCTECATAFIQQFNKQEVTLNKSEATFTLFLQNIAFTAALMPLTGFICGYILSTLFHKYHVHICPLFLSCRRTVSMEVGCQNIQLCTTILKVAFPAELIGQLYFFPVIYIVFQIVEALILIVLFRCHQRLRPSLKGK</sequence>
<evidence type="ECO:0000256" key="28">
    <source>
        <dbReference type="ARBA" id="ARBA00075177"/>
    </source>
</evidence>
<keyword evidence="4" id="KW-1003">Cell membrane</keyword>
<comment type="catalytic activity">
    <reaction evidence="23">
        <text>taurohyocholate(out) + 2 Na(+)(out) = taurohyocholate(in) + 2 Na(+)(in)</text>
        <dbReference type="Rhea" id="RHEA:72171"/>
        <dbReference type="ChEBI" id="CHEBI:29101"/>
        <dbReference type="ChEBI" id="CHEBI:58874"/>
    </reaction>
</comment>
<keyword evidence="9" id="KW-0445">Lipid transport</keyword>
<evidence type="ECO:0000256" key="13">
    <source>
        <dbReference type="ARBA" id="ARBA00023201"/>
    </source>
</evidence>
<comment type="catalytic activity">
    <reaction evidence="18">
        <text>taurodeoxycholate(out) + 2 Na(+)(out) = taurodeoxycholate(in) + 2 Na(+)(in)</text>
        <dbReference type="Rhea" id="RHEA:72087"/>
        <dbReference type="ChEBI" id="CHEBI:29101"/>
        <dbReference type="ChEBI" id="CHEBI:36261"/>
    </reaction>
</comment>
<evidence type="ECO:0000256" key="7">
    <source>
        <dbReference type="ARBA" id="ARBA00022989"/>
    </source>
</evidence>
<keyword evidence="13" id="KW-0739">Sodium transport</keyword>
<name>A0A8C1KMK8_CYPCA</name>
<comment type="catalytic activity">
    <reaction evidence="25">
        <text>estrone 3-sulfate(out) + 2 Na(+)(out) = estrone 3-sulfate(in) + 2 Na(+)(in)</text>
        <dbReference type="Rhea" id="RHEA:71083"/>
        <dbReference type="ChEBI" id="CHEBI:29101"/>
        <dbReference type="ChEBI" id="CHEBI:60050"/>
    </reaction>
</comment>
<comment type="catalytic activity">
    <reaction evidence="24">
        <text>taurohyodeoxycholate(out) + 2 Na(+)(out) = taurohyodeoxycholate(in) + 2 Na(+)(in)</text>
        <dbReference type="Rhea" id="RHEA:72167"/>
        <dbReference type="ChEBI" id="CHEBI:29101"/>
        <dbReference type="ChEBI" id="CHEBI:191407"/>
    </reaction>
</comment>
<evidence type="ECO:0000256" key="20">
    <source>
        <dbReference type="ARBA" id="ARBA00048327"/>
    </source>
</evidence>
<evidence type="ECO:0000256" key="25">
    <source>
        <dbReference type="ARBA" id="ARBA00052405"/>
    </source>
</evidence>
<evidence type="ECO:0000256" key="6">
    <source>
        <dbReference type="ARBA" id="ARBA00022847"/>
    </source>
</evidence>
<evidence type="ECO:0000256" key="24">
    <source>
        <dbReference type="ARBA" id="ARBA00052374"/>
    </source>
</evidence>
<evidence type="ECO:0000256" key="30">
    <source>
        <dbReference type="ARBA" id="ARBA00078029"/>
    </source>
</evidence>
<dbReference type="GO" id="GO:0008508">
    <property type="term" value="F:bile acid:sodium symporter activity"/>
    <property type="evidence" value="ECO:0007669"/>
    <property type="project" value="TreeGrafter"/>
</dbReference>
<evidence type="ECO:0000256" key="22">
    <source>
        <dbReference type="ARBA" id="ARBA00049276"/>
    </source>
</evidence>
<dbReference type="OMA" id="INHWAPR"/>
<keyword evidence="7" id="KW-1133">Transmembrane helix</keyword>
<comment type="catalytic activity">
    <reaction evidence="20">
        <text>taurocholate(out) + 2 Na(+)(out) = taurocholate(in) + 2 Na(+)(in)</text>
        <dbReference type="Rhea" id="RHEA:71875"/>
        <dbReference type="ChEBI" id="CHEBI:29101"/>
        <dbReference type="ChEBI" id="CHEBI:36257"/>
    </reaction>
</comment>
<evidence type="ECO:0000256" key="14">
    <source>
        <dbReference type="ARBA" id="ARBA00034215"/>
    </source>
</evidence>
<keyword evidence="11" id="KW-0472">Membrane</keyword>
<evidence type="ECO:0000256" key="21">
    <source>
        <dbReference type="ARBA" id="ARBA00048338"/>
    </source>
</evidence>
<evidence type="ECO:0000256" key="23">
    <source>
        <dbReference type="ARBA" id="ARBA00051799"/>
    </source>
</evidence>
<dbReference type="Proteomes" id="UP000694427">
    <property type="component" value="Unplaced"/>
</dbReference>
<comment type="catalytic activity">
    <reaction evidence="16">
        <text>tauroallocholate(out) + 2 Na(+)(out) = tauroallocholate(in) + 2 Na(+)(in)</text>
        <dbReference type="Rhea" id="RHEA:51840"/>
        <dbReference type="ChEBI" id="CHEBI:29101"/>
        <dbReference type="ChEBI" id="CHEBI:191406"/>
    </reaction>
</comment>
<comment type="subcellular location">
    <subcellularLocation>
        <location evidence="1">Cell membrane</location>
        <topology evidence="1">Multi-pass membrane protein</topology>
    </subcellularLocation>
</comment>
<evidence type="ECO:0000256" key="4">
    <source>
        <dbReference type="ARBA" id="ARBA00022475"/>
    </source>
</evidence>
<evidence type="ECO:0000256" key="3">
    <source>
        <dbReference type="ARBA" id="ARBA00022448"/>
    </source>
</evidence>
<comment type="catalytic activity">
    <reaction evidence="15">
        <text>cholate(out) + 2 Na(+)(out) = cholate(in) + 2 Na(+)(in)</text>
        <dbReference type="Rhea" id="RHEA:71911"/>
        <dbReference type="ChEBI" id="CHEBI:29101"/>
        <dbReference type="ChEBI" id="CHEBI:29747"/>
    </reaction>
</comment>
<evidence type="ECO:0000256" key="26">
    <source>
        <dbReference type="ARBA" id="ARBA00056510"/>
    </source>
</evidence>
<accession>A0A8C1CFQ4</accession>
<accession>A0A8C1KMK8</accession>
<evidence type="ECO:0000256" key="2">
    <source>
        <dbReference type="ARBA" id="ARBA00006528"/>
    </source>
</evidence>
<dbReference type="InterPro" id="IPR002657">
    <property type="entry name" value="BilAc:Na_symport/Acr3"/>
</dbReference>
<protein>
    <recommendedName>
        <fullName evidence="27">Hepatic sodium/bile acid cotransporter</fullName>
    </recommendedName>
    <alternativeName>
        <fullName evidence="29">Na(+)/bile acid cotransporter</fullName>
    </alternativeName>
    <alternativeName>
        <fullName evidence="28">Na(+)/taurocholate transport protein</fullName>
    </alternativeName>
    <alternativeName>
        <fullName evidence="30">Sodium/taurocholate cotransporting polypeptide</fullName>
    </alternativeName>
    <alternativeName>
        <fullName evidence="31">Solute carrier family 10 member 1</fullName>
    </alternativeName>
</protein>
<evidence type="ECO:0000256" key="10">
    <source>
        <dbReference type="ARBA" id="ARBA00023065"/>
    </source>
</evidence>
<organism evidence="32 33">
    <name type="scientific">Cyprinus carpio</name>
    <name type="common">Common carp</name>
    <dbReference type="NCBI Taxonomy" id="7962"/>
    <lineage>
        <taxon>Eukaryota</taxon>
        <taxon>Metazoa</taxon>
        <taxon>Chordata</taxon>
        <taxon>Craniata</taxon>
        <taxon>Vertebrata</taxon>
        <taxon>Euteleostomi</taxon>
        <taxon>Actinopterygii</taxon>
        <taxon>Neopterygii</taxon>
        <taxon>Teleostei</taxon>
        <taxon>Ostariophysi</taxon>
        <taxon>Cypriniformes</taxon>
        <taxon>Cyprinidae</taxon>
        <taxon>Cyprininae</taxon>
        <taxon>Cyprinus</taxon>
    </lineage>
</organism>
<evidence type="ECO:0000256" key="1">
    <source>
        <dbReference type="ARBA" id="ARBA00004651"/>
    </source>
</evidence>
<comment type="function">
    <text evidence="26">As a major transporter of conjugated bile salts from plasma into the hepatocyte, it plays a key role in the enterohepatic circulation of bile salts necessary for the solubilization and absorption of dietary fat and fat-soluble vitamins. It is strictly dependent on the extracellular presence of sodium. It exhibits broad substrate specificity and transports various bile acids, such as taurocholate, cholate, as well as non-bile acid organic compounds, such as estrone sulfate. Works collaboratively with the ileal transporter (NTCP2), the organic solute transporter (OST), and the bile salt export pump (BSEP), to ensure efficacious biological recycling of bile acids during enterohepatic circulation.</text>
</comment>
<evidence type="ECO:0000256" key="29">
    <source>
        <dbReference type="ARBA" id="ARBA00075246"/>
    </source>
</evidence>
<evidence type="ECO:0000256" key="27">
    <source>
        <dbReference type="ARBA" id="ARBA00073206"/>
    </source>
</evidence>
<keyword evidence="8" id="KW-0915">Sodium</keyword>
<proteinExistence type="inferred from homology"/>
<evidence type="ECO:0000256" key="16">
    <source>
        <dbReference type="ARBA" id="ARBA00047311"/>
    </source>
</evidence>
<evidence type="ECO:0000256" key="18">
    <source>
        <dbReference type="ARBA" id="ARBA00047743"/>
    </source>
</evidence>
<comment type="catalytic activity">
    <reaction evidence="19">
        <text>tauro-beta-muricholate(out) + 2 Na(+)(out) = tauro-beta-muricholate(in) + 2 Na(+)(in)</text>
        <dbReference type="Rhea" id="RHEA:72179"/>
        <dbReference type="ChEBI" id="CHEBI:29101"/>
        <dbReference type="ChEBI" id="CHEBI:133064"/>
    </reaction>
</comment>
<dbReference type="PANTHER" id="PTHR10361">
    <property type="entry name" value="SODIUM-BILE ACID COTRANSPORTER"/>
    <property type="match status" value="1"/>
</dbReference>
<evidence type="ECO:0000256" key="17">
    <source>
        <dbReference type="ARBA" id="ARBA00047596"/>
    </source>
</evidence>
<keyword evidence="6" id="KW-0769">Symport</keyword>
<reference evidence="32" key="1">
    <citation type="submission" date="2025-08" db="UniProtKB">
        <authorList>
            <consortium name="Ensembl"/>
        </authorList>
    </citation>
    <scope>IDENTIFICATION</scope>
</reference>
<dbReference type="Pfam" id="PF01758">
    <property type="entry name" value="SBF"/>
    <property type="match status" value="1"/>
</dbReference>
<keyword evidence="3" id="KW-0813">Transport</keyword>
<dbReference type="Gene3D" id="1.20.1530.20">
    <property type="match status" value="1"/>
</dbReference>
<evidence type="ECO:0000256" key="8">
    <source>
        <dbReference type="ARBA" id="ARBA00023053"/>
    </source>
</evidence>
<evidence type="ECO:0000256" key="19">
    <source>
        <dbReference type="ARBA" id="ARBA00048013"/>
    </source>
</evidence>
<dbReference type="InterPro" id="IPR004710">
    <property type="entry name" value="Bilac:Na_transpt"/>
</dbReference>
<comment type="catalytic activity">
    <reaction evidence="17">
        <text>tauroursodeoxycholate(out) + 2 Na(+)(out) = tauroursodeoxycholate(in) + 2 Na(+)(in)</text>
        <dbReference type="Rhea" id="RHEA:71927"/>
        <dbReference type="ChEBI" id="CHEBI:29101"/>
        <dbReference type="ChEBI" id="CHEBI:132028"/>
    </reaction>
</comment>
<evidence type="ECO:0000256" key="12">
    <source>
        <dbReference type="ARBA" id="ARBA00023180"/>
    </source>
</evidence>
<evidence type="ECO:0000256" key="5">
    <source>
        <dbReference type="ARBA" id="ARBA00022692"/>
    </source>
</evidence>
<evidence type="ECO:0000256" key="9">
    <source>
        <dbReference type="ARBA" id="ARBA00023055"/>
    </source>
</evidence>
<comment type="catalytic activity">
    <reaction evidence="22">
        <text>tauronorcholate(out) + 2 Na(+)(out) = tauronorcholate(in) + 2 Na(+)(in)</text>
        <dbReference type="Rhea" id="RHEA:71915"/>
        <dbReference type="ChEBI" id="CHEBI:29101"/>
        <dbReference type="ChEBI" id="CHEBI:191405"/>
    </reaction>
</comment>
<reference evidence="32" key="2">
    <citation type="submission" date="2025-09" db="UniProtKB">
        <authorList>
            <consortium name="Ensembl"/>
        </authorList>
    </citation>
    <scope>IDENTIFICATION</scope>
</reference>
<evidence type="ECO:0000256" key="11">
    <source>
        <dbReference type="ARBA" id="ARBA00023136"/>
    </source>
</evidence>
<dbReference type="InterPro" id="IPR038770">
    <property type="entry name" value="Na+/solute_symporter_sf"/>
</dbReference>
<keyword evidence="33" id="KW-1185">Reference proteome</keyword>
<keyword evidence="12" id="KW-0325">Glycoprotein</keyword>
<dbReference type="AlphaFoldDB" id="A0A8C1KMK8"/>
<comment type="similarity">
    <text evidence="2">Belongs to the bile acid:sodium symporter (BASS) (TC 2.A.28) family.</text>
</comment>
<dbReference type="PANTHER" id="PTHR10361:SF40">
    <property type="entry name" value="HEPATIC SODIUM_BILE ACID COTRANSPORTER"/>
    <property type="match status" value="1"/>
</dbReference>
<keyword evidence="5" id="KW-0812">Transmembrane</keyword>
<evidence type="ECO:0000313" key="33">
    <source>
        <dbReference type="Proteomes" id="UP000694427"/>
    </source>
</evidence>
<evidence type="ECO:0000256" key="31">
    <source>
        <dbReference type="ARBA" id="ARBA00082917"/>
    </source>
</evidence>
<dbReference type="FunFam" id="1.20.1530.20:FF:000016">
    <property type="entry name" value="Solute carrier family 10 member 1"/>
    <property type="match status" value="1"/>
</dbReference>
<keyword evidence="10" id="KW-0406">Ion transport</keyword>
<evidence type="ECO:0000256" key="15">
    <source>
        <dbReference type="ARBA" id="ARBA00034231"/>
    </source>
</evidence>
<comment type="catalytic activity">
    <reaction evidence="14">
        <text>glycocholate(out) + 2 Na(+)(out) = glycocholate(in) + 2 Na(+)(in)</text>
        <dbReference type="Rhea" id="RHEA:71935"/>
        <dbReference type="ChEBI" id="CHEBI:29101"/>
        <dbReference type="ChEBI" id="CHEBI:29746"/>
    </reaction>
</comment>
<evidence type="ECO:0000313" key="32">
    <source>
        <dbReference type="Ensembl" id="ENSCCRP00010048833.1"/>
    </source>
</evidence>
<dbReference type="Ensembl" id="ENSCCRT00010053517.1">
    <property type="protein sequence ID" value="ENSCCRP00010048833.1"/>
    <property type="gene ID" value="ENSCCRG00010020654.1"/>
</dbReference>
<comment type="catalytic activity">
    <reaction evidence="21">
        <text>taurochenodeoxycholate(out) + 2 Na(+)(out) = taurochenodeoxycholate(in) + 2 Na(+)(in)</text>
        <dbReference type="Rhea" id="RHEA:71923"/>
        <dbReference type="ChEBI" id="CHEBI:9407"/>
        <dbReference type="ChEBI" id="CHEBI:29101"/>
    </reaction>
</comment>
<dbReference type="GO" id="GO:0005886">
    <property type="term" value="C:plasma membrane"/>
    <property type="evidence" value="ECO:0007669"/>
    <property type="project" value="UniProtKB-SubCell"/>
</dbReference>